<proteinExistence type="predicted"/>
<evidence type="ECO:0000313" key="1">
    <source>
        <dbReference type="EMBL" id="JAH62239.1"/>
    </source>
</evidence>
<name>A0A0E9U8N1_ANGAN</name>
<organism evidence="1">
    <name type="scientific">Anguilla anguilla</name>
    <name type="common">European freshwater eel</name>
    <name type="synonym">Muraena anguilla</name>
    <dbReference type="NCBI Taxonomy" id="7936"/>
    <lineage>
        <taxon>Eukaryota</taxon>
        <taxon>Metazoa</taxon>
        <taxon>Chordata</taxon>
        <taxon>Craniata</taxon>
        <taxon>Vertebrata</taxon>
        <taxon>Euteleostomi</taxon>
        <taxon>Actinopterygii</taxon>
        <taxon>Neopterygii</taxon>
        <taxon>Teleostei</taxon>
        <taxon>Anguilliformes</taxon>
        <taxon>Anguillidae</taxon>
        <taxon>Anguilla</taxon>
    </lineage>
</organism>
<protein>
    <submittedName>
        <fullName evidence="1">Uncharacterized protein</fullName>
    </submittedName>
</protein>
<accession>A0A0E9U8N1</accession>
<reference evidence="1" key="1">
    <citation type="submission" date="2014-11" db="EMBL/GenBank/DDBJ databases">
        <authorList>
            <person name="Amaro Gonzalez C."/>
        </authorList>
    </citation>
    <scope>NUCLEOTIDE SEQUENCE</scope>
</reference>
<sequence>MVSGQHRLG</sequence>
<reference evidence="1" key="2">
    <citation type="journal article" date="2015" name="Fish Shellfish Immunol.">
        <title>Early steps in the European eel (Anguilla anguilla)-Vibrio vulnificus interaction in the gills: Role of the RtxA13 toxin.</title>
        <authorList>
            <person name="Callol A."/>
            <person name="Pajuelo D."/>
            <person name="Ebbesson L."/>
            <person name="Teles M."/>
            <person name="MacKenzie S."/>
            <person name="Amaro C."/>
        </authorList>
    </citation>
    <scope>NUCLEOTIDE SEQUENCE</scope>
</reference>
<dbReference type="EMBL" id="GBXM01046338">
    <property type="protein sequence ID" value="JAH62239.1"/>
    <property type="molecule type" value="Transcribed_RNA"/>
</dbReference>